<organism evidence="1">
    <name type="scientific">viral metagenome</name>
    <dbReference type="NCBI Taxonomy" id="1070528"/>
    <lineage>
        <taxon>unclassified sequences</taxon>
        <taxon>metagenomes</taxon>
        <taxon>organismal metagenomes</taxon>
    </lineage>
</organism>
<name>A0A6C0B0G7_9ZZZZ</name>
<dbReference type="EMBL" id="MN739039">
    <property type="protein sequence ID" value="QHS85018.1"/>
    <property type="molecule type" value="Genomic_DNA"/>
</dbReference>
<sequence>MENFIFNSIKKLPKKKKNKFSWKLFSKSISINKVTPKGEPEGF</sequence>
<evidence type="ECO:0000313" key="1">
    <source>
        <dbReference type="EMBL" id="QHS85018.1"/>
    </source>
</evidence>
<dbReference type="AlphaFoldDB" id="A0A6C0B0G7"/>
<reference evidence="1" key="1">
    <citation type="journal article" date="2020" name="Nature">
        <title>Giant virus diversity and host interactions through global metagenomics.</title>
        <authorList>
            <person name="Schulz F."/>
            <person name="Roux S."/>
            <person name="Paez-Espino D."/>
            <person name="Jungbluth S."/>
            <person name="Walsh D.A."/>
            <person name="Denef V.J."/>
            <person name="McMahon K.D."/>
            <person name="Konstantinidis K.T."/>
            <person name="Eloe-Fadrosh E.A."/>
            <person name="Kyrpides N.C."/>
            <person name="Woyke T."/>
        </authorList>
    </citation>
    <scope>NUCLEOTIDE SEQUENCE</scope>
    <source>
        <strain evidence="1">GVMAG-M-3300009182-67</strain>
    </source>
</reference>
<accession>A0A6C0B0G7</accession>
<protein>
    <submittedName>
        <fullName evidence="1">Uncharacterized protein</fullName>
    </submittedName>
</protein>
<proteinExistence type="predicted"/>